<reference evidence="2" key="1">
    <citation type="submission" date="2021-12" db="EMBL/GenBank/DDBJ databases">
        <authorList>
            <person name="King R."/>
        </authorList>
    </citation>
    <scope>NUCLEOTIDE SEQUENCE</scope>
</reference>
<accession>A0A9P0AEN3</accession>
<keyword evidence="1" id="KW-1133">Transmembrane helix</keyword>
<evidence type="ECO:0000313" key="2">
    <source>
        <dbReference type="EMBL" id="CAH0390135.1"/>
    </source>
</evidence>
<keyword evidence="3" id="KW-1185">Reference proteome</keyword>
<evidence type="ECO:0000313" key="3">
    <source>
        <dbReference type="Proteomes" id="UP001152759"/>
    </source>
</evidence>
<keyword evidence="1" id="KW-0472">Membrane</keyword>
<keyword evidence="1" id="KW-0812">Transmembrane</keyword>
<dbReference type="AlphaFoldDB" id="A0A9P0AEN3"/>
<feature type="transmembrane region" description="Helical" evidence="1">
    <location>
        <begin position="145"/>
        <end position="165"/>
    </location>
</feature>
<dbReference type="EMBL" id="OU963866">
    <property type="protein sequence ID" value="CAH0390135.1"/>
    <property type="molecule type" value="Genomic_DNA"/>
</dbReference>
<evidence type="ECO:0000256" key="1">
    <source>
        <dbReference type="SAM" id="Phobius"/>
    </source>
</evidence>
<organism evidence="2 3">
    <name type="scientific">Bemisia tabaci</name>
    <name type="common">Sweetpotato whitefly</name>
    <name type="synonym">Aleurodes tabaci</name>
    <dbReference type="NCBI Taxonomy" id="7038"/>
    <lineage>
        <taxon>Eukaryota</taxon>
        <taxon>Metazoa</taxon>
        <taxon>Ecdysozoa</taxon>
        <taxon>Arthropoda</taxon>
        <taxon>Hexapoda</taxon>
        <taxon>Insecta</taxon>
        <taxon>Pterygota</taxon>
        <taxon>Neoptera</taxon>
        <taxon>Paraneoptera</taxon>
        <taxon>Hemiptera</taxon>
        <taxon>Sternorrhyncha</taxon>
        <taxon>Aleyrodoidea</taxon>
        <taxon>Aleyrodidae</taxon>
        <taxon>Aleyrodinae</taxon>
        <taxon>Bemisia</taxon>
    </lineage>
</organism>
<proteinExistence type="predicted"/>
<dbReference type="Proteomes" id="UP001152759">
    <property type="component" value="Chromosome 5"/>
</dbReference>
<sequence length="177" mass="20123">MTCLLSHSLQLYKLIKMGVTQVETQTRIEERLFPSFLDLKLWNPVEKDENTKQWEPLFHKSKFLRSSSLNRIKQFPAYLCNQSSSDILIWIHAAKAALAHTFKSANKQFQSLAFILAVYSALFLLAAQLCAFVVILSSAPMPTGLIFMYGNIVCLFALGLSILPHQNQNAMKKRKQS</sequence>
<protein>
    <submittedName>
        <fullName evidence="2">Uncharacterized protein</fullName>
    </submittedName>
</protein>
<feature type="transmembrane region" description="Helical" evidence="1">
    <location>
        <begin position="112"/>
        <end position="139"/>
    </location>
</feature>
<name>A0A9P0AEN3_BEMTA</name>
<dbReference type="KEGG" id="btab:109044148"/>
<gene>
    <name evidence="2" type="ORF">BEMITA_LOCUS8885</name>
</gene>